<evidence type="ECO:0000256" key="2">
    <source>
        <dbReference type="ARBA" id="ARBA00023242"/>
    </source>
</evidence>
<comment type="subcellular location">
    <subcellularLocation>
        <location evidence="1">Nucleus</location>
    </subcellularLocation>
</comment>
<evidence type="ECO:0000313" key="6">
    <source>
        <dbReference type="EMBL" id="KAF3436813.1"/>
    </source>
</evidence>
<reference evidence="6" key="1">
    <citation type="submission" date="2020-03" db="EMBL/GenBank/DDBJ databases">
        <title>A high-quality chromosome-level genome assembly of a woody plant with both climbing and erect habits, Rhamnella rubrinervis.</title>
        <authorList>
            <person name="Lu Z."/>
            <person name="Yang Y."/>
            <person name="Zhu X."/>
            <person name="Sun Y."/>
        </authorList>
    </citation>
    <scope>NUCLEOTIDE SEQUENCE</scope>
    <source>
        <strain evidence="6">BYM</strain>
        <tissue evidence="6">Leaf</tissue>
    </source>
</reference>
<dbReference type="InterPro" id="IPR017930">
    <property type="entry name" value="Myb_dom"/>
</dbReference>
<evidence type="ECO:0000259" key="5">
    <source>
        <dbReference type="PROSITE" id="PS51294"/>
    </source>
</evidence>
<dbReference type="Proteomes" id="UP000796880">
    <property type="component" value="Unassembled WGS sequence"/>
</dbReference>
<feature type="compositionally biased region" description="Basic and acidic residues" evidence="3">
    <location>
        <begin position="105"/>
        <end position="117"/>
    </location>
</feature>
<sequence length="352" mass="39578">MERKSSRNVPRGQRRICSRSVGPTPFEGGWPASPRTVMFDWAYTHSLTYAVPPQLTLALSLLLEIFLKEIKQWMMSLPSSSSRVEIKRPISKPGHFPAKKPSKLRRTETNETSEGRKMTTWAEEEEVALFEAVDKHGCQWRKIQKSTPALINRTAKALEWRKDVQNATKGATIKESSTAVGGNLADVLSLLSKKENVKIVIFDLHGTSSILELIADQLGSHTTCTPKGLKYKNVEFLVCLDLKDEEVTHVFPNTSVIVVVDNNHIAGSEPLLYEILNEHELKNAVLLVLVTNCINNRVANGMVRDITYLIRPFVNNDRQWIVRALTLIDEEALLFQSLQYLNEGILGTHIGP</sequence>
<proteinExistence type="predicted"/>
<dbReference type="GO" id="GO:0005634">
    <property type="term" value="C:nucleus"/>
    <property type="evidence" value="ECO:0007669"/>
    <property type="project" value="UniProtKB-SubCell"/>
</dbReference>
<dbReference type="EMBL" id="VOIH02000009">
    <property type="protein sequence ID" value="KAF3436813.1"/>
    <property type="molecule type" value="Genomic_DNA"/>
</dbReference>
<dbReference type="PROSITE" id="PS51294">
    <property type="entry name" value="HTH_MYB"/>
    <property type="match status" value="1"/>
</dbReference>
<evidence type="ECO:0008006" key="8">
    <source>
        <dbReference type="Google" id="ProtNLM"/>
    </source>
</evidence>
<dbReference type="SUPFAM" id="SSF46689">
    <property type="entry name" value="Homeodomain-like"/>
    <property type="match status" value="1"/>
</dbReference>
<comment type="caution">
    <text evidence="6">The sequence shown here is derived from an EMBL/GenBank/DDBJ whole genome shotgun (WGS) entry which is preliminary data.</text>
</comment>
<name>A0A8K0GTT3_9ROSA</name>
<evidence type="ECO:0000259" key="4">
    <source>
        <dbReference type="PROSITE" id="PS50090"/>
    </source>
</evidence>
<protein>
    <recommendedName>
        <fullName evidence="8">Myb-like domain-containing protein</fullName>
    </recommendedName>
</protein>
<organism evidence="6 7">
    <name type="scientific">Rhamnella rubrinervis</name>
    <dbReference type="NCBI Taxonomy" id="2594499"/>
    <lineage>
        <taxon>Eukaryota</taxon>
        <taxon>Viridiplantae</taxon>
        <taxon>Streptophyta</taxon>
        <taxon>Embryophyta</taxon>
        <taxon>Tracheophyta</taxon>
        <taxon>Spermatophyta</taxon>
        <taxon>Magnoliopsida</taxon>
        <taxon>eudicotyledons</taxon>
        <taxon>Gunneridae</taxon>
        <taxon>Pentapetalae</taxon>
        <taxon>rosids</taxon>
        <taxon>fabids</taxon>
        <taxon>Rosales</taxon>
        <taxon>Rhamnaceae</taxon>
        <taxon>rhamnoid group</taxon>
        <taxon>Rhamneae</taxon>
        <taxon>Rhamnella</taxon>
    </lineage>
</organism>
<dbReference type="CDD" id="cd11660">
    <property type="entry name" value="SANT_TRF"/>
    <property type="match status" value="1"/>
</dbReference>
<evidence type="ECO:0000313" key="7">
    <source>
        <dbReference type="Proteomes" id="UP000796880"/>
    </source>
</evidence>
<keyword evidence="7" id="KW-1185">Reference proteome</keyword>
<keyword evidence="2" id="KW-0539">Nucleus</keyword>
<dbReference type="PROSITE" id="PS50090">
    <property type="entry name" value="MYB_LIKE"/>
    <property type="match status" value="1"/>
</dbReference>
<dbReference type="Pfam" id="PF00249">
    <property type="entry name" value="Myb_DNA-binding"/>
    <property type="match status" value="1"/>
</dbReference>
<feature type="region of interest" description="Disordered" evidence="3">
    <location>
        <begin position="90"/>
        <end position="118"/>
    </location>
</feature>
<accession>A0A8K0GTT3</accession>
<feature type="domain" description="Myb-like" evidence="4">
    <location>
        <begin position="113"/>
        <end position="161"/>
    </location>
</feature>
<dbReference type="InterPro" id="IPR001005">
    <property type="entry name" value="SANT/Myb"/>
</dbReference>
<dbReference type="AlphaFoldDB" id="A0A8K0GTT3"/>
<gene>
    <name evidence="6" type="ORF">FNV43_RR19566</name>
</gene>
<feature type="domain" description="HTH myb-type" evidence="5">
    <location>
        <begin position="113"/>
        <end position="158"/>
    </location>
</feature>
<evidence type="ECO:0000256" key="3">
    <source>
        <dbReference type="SAM" id="MobiDB-lite"/>
    </source>
</evidence>
<evidence type="ECO:0000256" key="1">
    <source>
        <dbReference type="ARBA" id="ARBA00004123"/>
    </source>
</evidence>
<dbReference type="InterPro" id="IPR009057">
    <property type="entry name" value="Homeodomain-like_sf"/>
</dbReference>
<dbReference type="Gene3D" id="1.10.10.60">
    <property type="entry name" value="Homeodomain-like"/>
    <property type="match status" value="1"/>
</dbReference>
<feature type="region of interest" description="Disordered" evidence="3">
    <location>
        <begin position="1"/>
        <end position="22"/>
    </location>
</feature>